<accession>A0A2M7E8H9</accession>
<dbReference type="AlphaFoldDB" id="A0A2M7E8H9"/>
<protein>
    <submittedName>
        <fullName evidence="1">Uncharacterized protein</fullName>
    </submittedName>
</protein>
<name>A0A2M7E8H9_9BACT</name>
<comment type="caution">
    <text evidence="1">The sequence shown here is derived from an EMBL/GenBank/DDBJ whole genome shotgun (WGS) entry which is preliminary data.</text>
</comment>
<evidence type="ECO:0000313" key="2">
    <source>
        <dbReference type="Proteomes" id="UP000228886"/>
    </source>
</evidence>
<evidence type="ECO:0000313" key="1">
    <source>
        <dbReference type="EMBL" id="PIV64015.1"/>
    </source>
</evidence>
<organism evidence="1 2">
    <name type="scientific">bacterium (Candidatus Ratteibacteria) CG01_land_8_20_14_3_00_40_19</name>
    <dbReference type="NCBI Taxonomy" id="2014290"/>
    <lineage>
        <taxon>Bacteria</taxon>
        <taxon>Candidatus Ratteibacteria</taxon>
    </lineage>
</organism>
<reference evidence="2" key="1">
    <citation type="submission" date="2017-09" db="EMBL/GenBank/DDBJ databases">
        <title>Depth-based differentiation of microbial function through sediment-hosted aquifers and enrichment of novel symbionts in the deep terrestrial subsurface.</title>
        <authorList>
            <person name="Probst A.J."/>
            <person name="Ladd B."/>
            <person name="Jarett J.K."/>
            <person name="Geller-Mcgrath D.E."/>
            <person name="Sieber C.M.K."/>
            <person name="Emerson J.B."/>
            <person name="Anantharaman K."/>
            <person name="Thomas B.C."/>
            <person name="Malmstrom R."/>
            <person name="Stieglmeier M."/>
            <person name="Klingl A."/>
            <person name="Woyke T."/>
            <person name="Ryan C.M."/>
            <person name="Banfield J.F."/>
        </authorList>
    </citation>
    <scope>NUCLEOTIDE SEQUENCE [LARGE SCALE GENOMIC DNA]</scope>
</reference>
<dbReference type="SUPFAM" id="SSF46689">
    <property type="entry name" value="Homeodomain-like"/>
    <property type="match status" value="1"/>
</dbReference>
<proteinExistence type="predicted"/>
<dbReference type="Proteomes" id="UP000228886">
    <property type="component" value="Unassembled WGS sequence"/>
</dbReference>
<gene>
    <name evidence="1" type="ORF">COS11_04370</name>
</gene>
<sequence length="142" mass="16868">MQKWEKIVKGKRGKFVIDLRDSLQTRYEMVRELNLSSKPKEKICESYRYTRASGHIYQKAWEEDRWEGLKDKPRGPQHNYVRTEDVEERVLSLRFKQPELDMYDIRDLLEKEGKVISARSVARILSEHGVTLKKTKKALSQS</sequence>
<dbReference type="InterPro" id="IPR009057">
    <property type="entry name" value="Homeodomain-like_sf"/>
</dbReference>
<dbReference type="Pfam" id="PF13565">
    <property type="entry name" value="HTH_32"/>
    <property type="match status" value="1"/>
</dbReference>
<dbReference type="EMBL" id="PETL01000213">
    <property type="protein sequence ID" value="PIV64015.1"/>
    <property type="molecule type" value="Genomic_DNA"/>
</dbReference>